<evidence type="ECO:0000256" key="4">
    <source>
        <dbReference type="ARBA" id="ARBA00023128"/>
    </source>
</evidence>
<evidence type="ECO:0000313" key="9">
    <source>
        <dbReference type="Proteomes" id="UP000315295"/>
    </source>
</evidence>
<keyword evidence="3" id="KW-0809">Transit peptide</keyword>
<gene>
    <name evidence="8" type="ORF">C1H46_016407</name>
</gene>
<evidence type="ECO:0000259" key="7">
    <source>
        <dbReference type="Pfam" id="PF05347"/>
    </source>
</evidence>
<accession>A0A540MH42</accession>
<comment type="caution">
    <text evidence="8">The sequence shown here is derived from an EMBL/GenBank/DDBJ whole genome shotgun (WGS) entry which is preliminary data.</text>
</comment>
<dbReference type="STRING" id="106549.A0A540MH42"/>
<feature type="domain" description="Complex 1 LYR protein" evidence="7">
    <location>
        <begin position="114"/>
        <end position="169"/>
    </location>
</feature>
<dbReference type="InterPro" id="IPR008011">
    <property type="entry name" value="Complex1_LYR_dom"/>
</dbReference>
<evidence type="ECO:0000256" key="3">
    <source>
        <dbReference type="ARBA" id="ARBA00022946"/>
    </source>
</evidence>
<sequence>MEDAINCLHTENELTFVGSLENVVREAQLLWVTNVGLIYKLRPIEGPITLANPQIKEENGVASSTRRPRTPHTVELPPLLLPHLFTSKVFLGEGVSVGVMAKALDLQDFLLRGRVLKLYRQALRITRRAPVDSRGELRSMIRQELENNRHCSDRQRTRFLLSESLERLKRLDEMLDMQGH</sequence>
<keyword evidence="9" id="KW-1185">Reference proteome</keyword>
<proteinExistence type="inferred from homology"/>
<evidence type="ECO:0000256" key="5">
    <source>
        <dbReference type="ARBA" id="ARBA00026235"/>
    </source>
</evidence>
<dbReference type="Pfam" id="PF05347">
    <property type="entry name" value="Complex1_LYR"/>
    <property type="match status" value="1"/>
</dbReference>
<comment type="subcellular location">
    <subcellularLocation>
        <location evidence="1">Mitochondrion</location>
    </subcellularLocation>
</comment>
<comment type="function">
    <text evidence="6">Involved in efficient integration of the N-module into mitochondrial respiratory chain complex I.</text>
</comment>
<dbReference type="PANTHER" id="PTHR13675:SF0">
    <property type="entry name" value="LYR MOTIF-CONTAINING PROTEIN 2"/>
    <property type="match status" value="1"/>
</dbReference>
<evidence type="ECO:0000256" key="2">
    <source>
        <dbReference type="ARBA" id="ARBA00009508"/>
    </source>
</evidence>
<dbReference type="InterPro" id="IPR045293">
    <property type="entry name" value="Complex1_LYR_LYRM2"/>
</dbReference>
<protein>
    <recommendedName>
        <fullName evidence="5">LYR motif-containing protein 2</fullName>
    </recommendedName>
</protein>
<dbReference type="Proteomes" id="UP000315295">
    <property type="component" value="Unassembled WGS sequence"/>
</dbReference>
<organism evidence="8 9">
    <name type="scientific">Malus baccata</name>
    <name type="common">Siberian crab apple</name>
    <name type="synonym">Pyrus baccata</name>
    <dbReference type="NCBI Taxonomy" id="106549"/>
    <lineage>
        <taxon>Eukaryota</taxon>
        <taxon>Viridiplantae</taxon>
        <taxon>Streptophyta</taxon>
        <taxon>Embryophyta</taxon>
        <taxon>Tracheophyta</taxon>
        <taxon>Spermatophyta</taxon>
        <taxon>Magnoliopsida</taxon>
        <taxon>eudicotyledons</taxon>
        <taxon>Gunneridae</taxon>
        <taxon>Pentapetalae</taxon>
        <taxon>rosids</taxon>
        <taxon>fabids</taxon>
        <taxon>Rosales</taxon>
        <taxon>Rosaceae</taxon>
        <taxon>Amygdaloideae</taxon>
        <taxon>Maleae</taxon>
        <taxon>Malus</taxon>
    </lineage>
</organism>
<dbReference type="PANTHER" id="PTHR13675">
    <property type="entry name" value="LYR MOTIF-CONTAINING PROTEIN 2"/>
    <property type="match status" value="1"/>
</dbReference>
<evidence type="ECO:0000256" key="6">
    <source>
        <dbReference type="ARBA" id="ARBA00044735"/>
    </source>
</evidence>
<keyword evidence="4" id="KW-0496">Mitochondrion</keyword>
<reference evidence="8 9" key="1">
    <citation type="journal article" date="2019" name="G3 (Bethesda)">
        <title>Sequencing of a Wild Apple (Malus baccata) Genome Unravels the Differences Between Cultivated and Wild Apple Species Regarding Disease Resistance and Cold Tolerance.</title>
        <authorList>
            <person name="Chen X."/>
        </authorList>
    </citation>
    <scope>NUCLEOTIDE SEQUENCE [LARGE SCALE GENOMIC DNA]</scope>
    <source>
        <strain evidence="9">cv. Shandingzi</strain>
        <tissue evidence="8">Leaves</tissue>
    </source>
</reference>
<dbReference type="CDD" id="cd20262">
    <property type="entry name" value="Complex1_LYR_LYRM2"/>
    <property type="match status" value="1"/>
</dbReference>
<dbReference type="EMBL" id="VIEB01000261">
    <property type="protein sequence ID" value="TQD97882.1"/>
    <property type="molecule type" value="Genomic_DNA"/>
</dbReference>
<dbReference type="GO" id="GO:0005739">
    <property type="term" value="C:mitochondrion"/>
    <property type="evidence" value="ECO:0007669"/>
    <property type="project" value="UniProtKB-SubCell"/>
</dbReference>
<evidence type="ECO:0000313" key="8">
    <source>
        <dbReference type="EMBL" id="TQD97882.1"/>
    </source>
</evidence>
<evidence type="ECO:0000256" key="1">
    <source>
        <dbReference type="ARBA" id="ARBA00004173"/>
    </source>
</evidence>
<name>A0A540MH42_MALBA</name>
<dbReference type="AlphaFoldDB" id="A0A540MH42"/>
<comment type="similarity">
    <text evidence="2">Belongs to the complex I LYR family.</text>
</comment>